<evidence type="ECO:0000313" key="2">
    <source>
        <dbReference type="EMBL" id="ADD08831.1"/>
    </source>
</evidence>
<reference evidence="2" key="1">
    <citation type="submission" date="2010-02" db="EMBL/GenBank/DDBJ databases">
        <title>Complete sequence of Aciduliprofundum boonei T469.</title>
        <authorList>
            <consortium name="US DOE Joint Genome Institute"/>
            <person name="Lucas S."/>
            <person name="Copeland A."/>
            <person name="Lapidus A."/>
            <person name="Cheng J.-F."/>
            <person name="Bruce D."/>
            <person name="Goodwin L."/>
            <person name="Pitluck S."/>
            <person name="Saunders E."/>
            <person name="Detter J.C."/>
            <person name="Han C."/>
            <person name="Tapia R."/>
            <person name="Land M."/>
            <person name="Hauser L."/>
            <person name="Kyrpides N."/>
            <person name="Mikhailova N."/>
            <person name="Flores G."/>
            <person name="Reysenbach A.-L."/>
            <person name="Woyke T."/>
        </authorList>
    </citation>
    <scope>NUCLEOTIDE SEQUENCE</scope>
    <source>
        <strain evidence="2">T469</strain>
    </source>
</reference>
<dbReference type="KEGG" id="abi:Aboo_1022"/>
<dbReference type="OrthoDB" id="117777at2157"/>
<dbReference type="HOGENOM" id="CLU_094460_0_0_2"/>
<dbReference type="NCBIfam" id="TIGR03642">
    <property type="entry name" value="cas_csx14"/>
    <property type="match status" value="1"/>
</dbReference>
<sequence length="256" mass="29066">MKVAMIAPVGKSPSVITEMVRFLESEYLSDVILLPTKDEFVLAGTRLVEAALKVHYPKLRIHVHVLPKNDIASEEDALLAAKEITKAICIEKFKIGTDRIFLNVAGGRKEVTVMAALLGSMFGVTGIYHVVNKEIGAFNDYQQQIMEDIMRFSEKDLEKRIEMYKELREKFDRLLFPDGAKLEFINIPVIPYSPEDIARLKRILKPGGVSLVEEPMAPYLIQIYQQANLIVYNKQTSWIHPTDMGLEIGKMLRCEV</sequence>
<dbReference type="Pfam" id="PF09623">
    <property type="entry name" value="Cas_NE0113"/>
    <property type="match status" value="1"/>
</dbReference>
<evidence type="ECO:0000313" key="3">
    <source>
        <dbReference type="Proteomes" id="UP000001400"/>
    </source>
</evidence>
<dbReference type="eggNOG" id="arCOG03847">
    <property type="taxonomic scope" value="Archaea"/>
</dbReference>
<feature type="domain" description="CRISPR system ring nuclease SSO2081-like" evidence="1">
    <location>
        <begin position="12"/>
        <end position="194"/>
    </location>
</feature>
<gene>
    <name evidence="2" type="ordered locus">Aboo_1022</name>
</gene>
<dbReference type="STRING" id="439481.Aboo_1022"/>
<evidence type="ECO:0000259" key="1">
    <source>
        <dbReference type="Pfam" id="PF09623"/>
    </source>
</evidence>
<keyword evidence="3" id="KW-1185">Reference proteome</keyword>
<name>B5IHG0_ACIB4</name>
<dbReference type="InterPro" id="IPR019092">
    <property type="entry name" value="SSO2081-like_dom"/>
</dbReference>
<dbReference type="Proteomes" id="UP000001400">
    <property type="component" value="Chromosome"/>
</dbReference>
<organism evidence="2 3">
    <name type="scientific">Aciduliprofundum boonei (strain DSM 19572 / T469)</name>
    <dbReference type="NCBI Taxonomy" id="439481"/>
    <lineage>
        <taxon>Archaea</taxon>
        <taxon>Methanobacteriati</taxon>
        <taxon>Thermoplasmatota</taxon>
        <taxon>DHVE2 group</taxon>
        <taxon>Candidatus Aciduliprofundum</taxon>
    </lineage>
</organism>
<accession>B5IHG0</accession>
<dbReference type="InterPro" id="IPR019848">
    <property type="entry name" value="CRISPR-assoc_prot_Csx14"/>
</dbReference>
<protein>
    <submittedName>
        <fullName evidence="2">CRISPR-associated protein, Csx13 family</fullName>
    </submittedName>
</protein>
<dbReference type="AlphaFoldDB" id="B5IHG0"/>
<proteinExistence type="predicted"/>
<dbReference type="EMBL" id="CP001941">
    <property type="protein sequence ID" value="ADD08831.1"/>
    <property type="molecule type" value="Genomic_DNA"/>
</dbReference>